<name>A0A5B7EFV8_PORTR</name>
<gene>
    <name evidence="2" type="ORF">E2C01_025574</name>
</gene>
<evidence type="ECO:0000313" key="3">
    <source>
        <dbReference type="Proteomes" id="UP000324222"/>
    </source>
</evidence>
<dbReference type="AlphaFoldDB" id="A0A5B7EFV8"/>
<dbReference type="Proteomes" id="UP000324222">
    <property type="component" value="Unassembled WGS sequence"/>
</dbReference>
<feature type="region of interest" description="Disordered" evidence="1">
    <location>
        <begin position="1"/>
        <end position="48"/>
    </location>
</feature>
<reference evidence="2 3" key="1">
    <citation type="submission" date="2019-05" db="EMBL/GenBank/DDBJ databases">
        <title>Another draft genome of Portunus trituberculatus and its Hox gene families provides insights of decapod evolution.</title>
        <authorList>
            <person name="Jeong J.-H."/>
            <person name="Song I."/>
            <person name="Kim S."/>
            <person name="Choi T."/>
            <person name="Kim D."/>
            <person name="Ryu S."/>
            <person name="Kim W."/>
        </authorList>
    </citation>
    <scope>NUCLEOTIDE SEQUENCE [LARGE SCALE GENOMIC DNA]</scope>
    <source>
        <tissue evidence="2">Muscle</tissue>
    </source>
</reference>
<dbReference type="EMBL" id="VSRR010002596">
    <property type="protein sequence ID" value="MPC32265.1"/>
    <property type="molecule type" value="Genomic_DNA"/>
</dbReference>
<comment type="caution">
    <text evidence="2">The sequence shown here is derived from an EMBL/GenBank/DDBJ whole genome shotgun (WGS) entry which is preliminary data.</text>
</comment>
<sequence>MLATACGGENINKQSDGCGHHSATRDSMSVGKGRLSKTAELPPATSTVTCEGRMMESFNYQSDIFSMCDSSE</sequence>
<accession>A0A5B7EFV8</accession>
<proteinExistence type="predicted"/>
<protein>
    <submittedName>
        <fullName evidence="2">Uncharacterized protein</fullName>
    </submittedName>
</protein>
<keyword evidence="3" id="KW-1185">Reference proteome</keyword>
<evidence type="ECO:0000256" key="1">
    <source>
        <dbReference type="SAM" id="MobiDB-lite"/>
    </source>
</evidence>
<organism evidence="2 3">
    <name type="scientific">Portunus trituberculatus</name>
    <name type="common">Swimming crab</name>
    <name type="synonym">Neptunus trituberculatus</name>
    <dbReference type="NCBI Taxonomy" id="210409"/>
    <lineage>
        <taxon>Eukaryota</taxon>
        <taxon>Metazoa</taxon>
        <taxon>Ecdysozoa</taxon>
        <taxon>Arthropoda</taxon>
        <taxon>Crustacea</taxon>
        <taxon>Multicrustacea</taxon>
        <taxon>Malacostraca</taxon>
        <taxon>Eumalacostraca</taxon>
        <taxon>Eucarida</taxon>
        <taxon>Decapoda</taxon>
        <taxon>Pleocyemata</taxon>
        <taxon>Brachyura</taxon>
        <taxon>Eubrachyura</taxon>
        <taxon>Portunoidea</taxon>
        <taxon>Portunidae</taxon>
        <taxon>Portuninae</taxon>
        <taxon>Portunus</taxon>
    </lineage>
</organism>
<evidence type="ECO:0000313" key="2">
    <source>
        <dbReference type="EMBL" id="MPC32265.1"/>
    </source>
</evidence>